<dbReference type="Proteomes" id="UP000663859">
    <property type="component" value="Unassembled WGS sequence"/>
</dbReference>
<evidence type="ECO:0000313" key="2">
    <source>
        <dbReference type="Proteomes" id="UP000663859"/>
    </source>
</evidence>
<keyword evidence="2" id="KW-1185">Reference proteome</keyword>
<proteinExistence type="predicted"/>
<gene>
    <name evidence="1" type="ORF">MPNT_140036</name>
</gene>
<organism evidence="1 2">
    <name type="scientific">Candidatus Methylacidithermus pantelleriae</name>
    <dbReference type="NCBI Taxonomy" id="2744239"/>
    <lineage>
        <taxon>Bacteria</taxon>
        <taxon>Pseudomonadati</taxon>
        <taxon>Verrucomicrobiota</taxon>
        <taxon>Methylacidiphilae</taxon>
        <taxon>Methylacidiphilales</taxon>
        <taxon>Methylacidiphilaceae</taxon>
        <taxon>Candidatus Methylacidithermus</taxon>
    </lineage>
</organism>
<dbReference type="EMBL" id="CAJNOB010000006">
    <property type="protein sequence ID" value="CAF0693540.1"/>
    <property type="molecule type" value="Genomic_DNA"/>
</dbReference>
<sequence>MARQGRSILLGDANEMTDDLVCDLRGVMVSLCARLYEKKAMHEPCEEPARSDHMGKLARFPYQTRFCR</sequence>
<dbReference type="RefSeq" id="WP_174582908.1">
    <property type="nucleotide sequence ID" value="NZ_CAJNOB010000006.1"/>
</dbReference>
<evidence type="ECO:0008006" key="3">
    <source>
        <dbReference type="Google" id="ProtNLM"/>
    </source>
</evidence>
<reference evidence="1" key="1">
    <citation type="submission" date="2021-02" db="EMBL/GenBank/DDBJ databases">
        <authorList>
            <person name="Cremers G."/>
            <person name="Picone N."/>
        </authorList>
    </citation>
    <scope>NUCLEOTIDE SEQUENCE</scope>
    <source>
        <strain evidence="1">PQ17</strain>
    </source>
</reference>
<protein>
    <recommendedName>
        <fullName evidence="3">Resolvase/invertase-type recombinase catalytic domain-containing protein</fullName>
    </recommendedName>
</protein>
<evidence type="ECO:0000313" key="1">
    <source>
        <dbReference type="EMBL" id="CAF0693540.1"/>
    </source>
</evidence>
<comment type="caution">
    <text evidence="1">The sequence shown here is derived from an EMBL/GenBank/DDBJ whole genome shotgun (WGS) entry which is preliminary data.</text>
</comment>
<accession>A0A8J2FVI4</accession>
<name>A0A8J2FVI4_9BACT</name>
<dbReference type="AlphaFoldDB" id="A0A8J2FVI4"/>